<reference evidence="1" key="1">
    <citation type="journal article" date="2022" name="BMC Microbiol.">
        <title>Whole genome sequencing of Moraxella bovis strains from North America reveals two genotypes with different genetic determinants.</title>
        <authorList>
            <person name="Wynn E.L."/>
            <person name="Hille M.M."/>
            <person name="Loy J.D."/>
            <person name="Schuller G."/>
            <person name="Kuhn K.L."/>
            <person name="Dickey A.M."/>
            <person name="Bono J.L."/>
            <person name="Clawson M.L."/>
        </authorList>
    </citation>
    <scope>NUCLEOTIDE SEQUENCE</scope>
    <source>
        <strain evidence="1">SAM102599</strain>
    </source>
</reference>
<gene>
    <name evidence="1" type="ORF">LP092_13655</name>
</gene>
<name>A0ABY6M625_MORBO</name>
<proteinExistence type="predicted"/>
<dbReference type="Proteomes" id="UP001163632">
    <property type="component" value="Chromosome"/>
</dbReference>
<sequence>MKFPLAGAETEEYFNQTTLFTGDFKDPAIRQLIFAQPRVYKISVTLTYHNGIDTDESDYGIDTPLDHETLTKLIKELCHEQIYEANPDEVDLYNSFVTISL</sequence>
<protein>
    <submittedName>
        <fullName evidence="1">Uncharacterized protein</fullName>
    </submittedName>
</protein>
<evidence type="ECO:0000313" key="1">
    <source>
        <dbReference type="EMBL" id="UZA02962.1"/>
    </source>
</evidence>
<dbReference type="RefSeq" id="WP_264697119.1">
    <property type="nucleotide sequence ID" value="NZ_CP087771.1"/>
</dbReference>
<organism evidence="1 2">
    <name type="scientific">Moraxella bovis</name>
    <dbReference type="NCBI Taxonomy" id="476"/>
    <lineage>
        <taxon>Bacteria</taxon>
        <taxon>Pseudomonadati</taxon>
        <taxon>Pseudomonadota</taxon>
        <taxon>Gammaproteobacteria</taxon>
        <taxon>Moraxellales</taxon>
        <taxon>Moraxellaceae</taxon>
        <taxon>Moraxella</taxon>
    </lineage>
</organism>
<evidence type="ECO:0000313" key="2">
    <source>
        <dbReference type="Proteomes" id="UP001163632"/>
    </source>
</evidence>
<keyword evidence="2" id="KW-1185">Reference proteome</keyword>
<accession>A0ABY6M625</accession>
<dbReference type="EMBL" id="CP087830">
    <property type="protein sequence ID" value="UZA02962.1"/>
    <property type="molecule type" value="Genomic_DNA"/>
</dbReference>